<dbReference type="EMBL" id="CP032050">
    <property type="protein sequence ID" value="AYN68564.1"/>
    <property type="molecule type" value="Genomic_DNA"/>
</dbReference>
<dbReference type="RefSeq" id="WP_121849577.1">
    <property type="nucleotide sequence ID" value="NZ_CP032050.1"/>
</dbReference>
<gene>
    <name evidence="1" type="ORF">D1013_14860</name>
</gene>
<dbReference type="GO" id="GO:0016791">
    <property type="term" value="F:phosphatase activity"/>
    <property type="evidence" value="ECO:0007669"/>
    <property type="project" value="UniProtKB-ARBA"/>
</dbReference>
<dbReference type="Gene3D" id="3.30.1240.10">
    <property type="match status" value="1"/>
</dbReference>
<dbReference type="InterPro" id="IPR023214">
    <property type="entry name" value="HAD_sf"/>
</dbReference>
<keyword evidence="2" id="KW-1185">Reference proteome</keyword>
<name>A0A3G2L8H4_9FLAO</name>
<evidence type="ECO:0000313" key="2">
    <source>
        <dbReference type="Proteomes" id="UP000276309"/>
    </source>
</evidence>
<dbReference type="GO" id="GO:0000287">
    <property type="term" value="F:magnesium ion binding"/>
    <property type="evidence" value="ECO:0007669"/>
    <property type="project" value="TreeGrafter"/>
</dbReference>
<dbReference type="SFLD" id="SFLDS00003">
    <property type="entry name" value="Haloacid_Dehalogenase"/>
    <property type="match status" value="1"/>
</dbReference>
<accession>A0A3G2L8H4</accession>
<dbReference type="InterPro" id="IPR000150">
    <property type="entry name" value="Cof"/>
</dbReference>
<dbReference type="Proteomes" id="UP000276309">
    <property type="component" value="Chromosome"/>
</dbReference>
<dbReference type="OrthoDB" id="9814970at2"/>
<dbReference type="PANTHER" id="PTHR10000:SF8">
    <property type="entry name" value="HAD SUPERFAMILY HYDROLASE-LIKE, TYPE 3"/>
    <property type="match status" value="1"/>
</dbReference>
<dbReference type="NCBIfam" id="TIGR00099">
    <property type="entry name" value="Cof-subfamily"/>
    <property type="match status" value="1"/>
</dbReference>
<dbReference type="KEGG" id="emar:D1013_14860"/>
<dbReference type="SFLD" id="SFLDG01140">
    <property type="entry name" value="C2.B:_Phosphomannomutase_and_P"/>
    <property type="match status" value="1"/>
</dbReference>
<proteinExistence type="predicted"/>
<evidence type="ECO:0000313" key="1">
    <source>
        <dbReference type="EMBL" id="AYN68564.1"/>
    </source>
</evidence>
<dbReference type="InterPro" id="IPR036412">
    <property type="entry name" value="HAD-like_sf"/>
</dbReference>
<protein>
    <submittedName>
        <fullName evidence="1">HAD family phosphatase</fullName>
    </submittedName>
</protein>
<dbReference type="InterPro" id="IPR006379">
    <property type="entry name" value="HAD-SF_hydro_IIB"/>
</dbReference>
<dbReference type="PANTHER" id="PTHR10000">
    <property type="entry name" value="PHOSPHOSERINE PHOSPHATASE"/>
    <property type="match status" value="1"/>
</dbReference>
<dbReference type="GO" id="GO:0005829">
    <property type="term" value="C:cytosol"/>
    <property type="evidence" value="ECO:0007669"/>
    <property type="project" value="TreeGrafter"/>
</dbReference>
<dbReference type="Pfam" id="PF08282">
    <property type="entry name" value="Hydrolase_3"/>
    <property type="match status" value="1"/>
</dbReference>
<organism evidence="1 2">
    <name type="scientific">Euzebyella marina</name>
    <dbReference type="NCBI Taxonomy" id="1761453"/>
    <lineage>
        <taxon>Bacteria</taxon>
        <taxon>Pseudomonadati</taxon>
        <taxon>Bacteroidota</taxon>
        <taxon>Flavobacteriia</taxon>
        <taxon>Flavobacteriales</taxon>
        <taxon>Flavobacteriaceae</taxon>
        <taxon>Euzebyella</taxon>
    </lineage>
</organism>
<dbReference type="SUPFAM" id="SSF56784">
    <property type="entry name" value="HAD-like"/>
    <property type="match status" value="1"/>
</dbReference>
<dbReference type="NCBIfam" id="TIGR01484">
    <property type="entry name" value="HAD-SF-IIB"/>
    <property type="match status" value="1"/>
</dbReference>
<dbReference type="Gene3D" id="3.40.50.1000">
    <property type="entry name" value="HAD superfamily/HAD-like"/>
    <property type="match status" value="1"/>
</dbReference>
<dbReference type="CDD" id="cd07518">
    <property type="entry name" value="HAD_YbiV-Like"/>
    <property type="match status" value="1"/>
</dbReference>
<reference evidence="1 2" key="1">
    <citation type="submission" date="2018-08" db="EMBL/GenBank/DDBJ databases">
        <title>The reduced genetic potential of extracellular carbohydrate catabolism in Euzebyella marina RN62, a Flavobacteriia bacterium isolated from the hadal water.</title>
        <authorList>
            <person name="Xue C."/>
        </authorList>
    </citation>
    <scope>NUCLEOTIDE SEQUENCE [LARGE SCALE GENOMIC DNA]</scope>
    <source>
        <strain evidence="1 2">RN62</strain>
    </source>
</reference>
<sequence>MDLSGIKMVVTDMDGTLLNSNHEVSSHFFDLFDELKKRGILFVAASGRQYHSIIDKLEPIKNDIIVIAENGGFAVQNDEILVSTPLNQDAKQEVLTILESVENIHPVLCGSQKAYIRNDSKEFEDKLKEYYTEYELLDNLSEFDGEILKIAIYHHISSEKYIYPSVSHLEGKLKVKVSGENWVDVSSPDAHKGYALQKVQELNNIRPDETMVFGDYNNDLEMLALADFSFAMENAHPNVKKAAKYSTKSNDDFGVESVLQKLLAH</sequence>
<dbReference type="SFLD" id="SFLDG01144">
    <property type="entry name" value="C2.B.4:_PGP_Like"/>
    <property type="match status" value="1"/>
</dbReference>
<dbReference type="AlphaFoldDB" id="A0A3G2L8H4"/>